<name>A0A381Q3D7_9ZZZZ</name>
<gene>
    <name evidence="3" type="ORF">METZ01_LOCUS26252</name>
</gene>
<accession>A0A381Q3D7</accession>
<dbReference type="InterPro" id="IPR026881">
    <property type="entry name" value="WYL_dom"/>
</dbReference>
<organism evidence="3">
    <name type="scientific">marine metagenome</name>
    <dbReference type="NCBI Taxonomy" id="408172"/>
    <lineage>
        <taxon>unclassified sequences</taxon>
        <taxon>metagenomes</taxon>
        <taxon>ecological metagenomes</taxon>
    </lineage>
</organism>
<dbReference type="PANTHER" id="PTHR34580">
    <property type="match status" value="1"/>
</dbReference>
<feature type="non-terminal residue" evidence="3">
    <location>
        <position position="1"/>
    </location>
</feature>
<reference evidence="3" key="1">
    <citation type="submission" date="2018-05" db="EMBL/GenBank/DDBJ databases">
        <authorList>
            <person name="Lanie J.A."/>
            <person name="Ng W.-L."/>
            <person name="Kazmierczak K.M."/>
            <person name="Andrzejewski T.M."/>
            <person name="Davidsen T.M."/>
            <person name="Wayne K.J."/>
            <person name="Tettelin H."/>
            <person name="Glass J.I."/>
            <person name="Rusch D."/>
            <person name="Podicherti R."/>
            <person name="Tsui H.-C.T."/>
            <person name="Winkler M.E."/>
        </authorList>
    </citation>
    <scope>NUCLEOTIDE SEQUENCE</scope>
</reference>
<dbReference type="EMBL" id="UINC01001178">
    <property type="protein sequence ID" value="SUZ73398.1"/>
    <property type="molecule type" value="Genomic_DNA"/>
</dbReference>
<dbReference type="Pfam" id="PF13280">
    <property type="entry name" value="WYL"/>
    <property type="match status" value="1"/>
</dbReference>
<dbReference type="Pfam" id="PF25583">
    <property type="entry name" value="WCX"/>
    <property type="match status" value="1"/>
</dbReference>
<sequence>VAEMMKLERLLDLVALLLETEQPLSRHEIRNHLPPGAYAEDEVAFRRTFERDKDELRGMGLPIAVDTVPGTDPPLDGYSIRRSEFEADLPILDAEEMASLALASALVRFDAARPDVPIWLLGGSPSTDGGDRTTPVAEVADGPLVRELMEAVMERRVVSFDYRGERRTVEPHRLVFTRGHWQLSGLDRGRGAGRQYRCDRFEGPVSVSDELIAVPAAPIEVREDHAWQFGDGDEVAVDLLVDKRHVPWLTSFLRGAEVIEKRDDGSVLVREMVRDAAAFRSFVLTFLDGAEVVAPTGFRDEMVAWLEALA</sequence>
<dbReference type="PANTHER" id="PTHR34580:SF1">
    <property type="entry name" value="PROTEIN PAFC"/>
    <property type="match status" value="1"/>
</dbReference>
<dbReference type="PROSITE" id="PS52050">
    <property type="entry name" value="WYL"/>
    <property type="match status" value="1"/>
</dbReference>
<proteinExistence type="predicted"/>
<dbReference type="InterPro" id="IPR051534">
    <property type="entry name" value="CBASS_pafABC_assoc_protein"/>
</dbReference>
<evidence type="ECO:0000313" key="3">
    <source>
        <dbReference type="EMBL" id="SUZ73398.1"/>
    </source>
</evidence>
<feature type="domain" description="WCX" evidence="2">
    <location>
        <begin position="235"/>
        <end position="310"/>
    </location>
</feature>
<evidence type="ECO:0000259" key="1">
    <source>
        <dbReference type="Pfam" id="PF13280"/>
    </source>
</evidence>
<dbReference type="AlphaFoldDB" id="A0A381Q3D7"/>
<feature type="domain" description="WYL" evidence="1">
    <location>
        <begin position="144"/>
        <end position="202"/>
    </location>
</feature>
<protein>
    <submittedName>
        <fullName evidence="3">Uncharacterized protein</fullName>
    </submittedName>
</protein>
<dbReference type="InterPro" id="IPR057727">
    <property type="entry name" value="WCX_dom"/>
</dbReference>
<evidence type="ECO:0000259" key="2">
    <source>
        <dbReference type="Pfam" id="PF25583"/>
    </source>
</evidence>